<dbReference type="InterPro" id="IPR002577">
    <property type="entry name" value="HTH_HxlR"/>
</dbReference>
<dbReference type="PROSITE" id="PS51118">
    <property type="entry name" value="HTH_HXLR"/>
    <property type="match status" value="1"/>
</dbReference>
<comment type="caution">
    <text evidence="5">The sequence shown here is derived from an EMBL/GenBank/DDBJ whole genome shotgun (WGS) entry which is preliminary data.</text>
</comment>
<protein>
    <submittedName>
        <fullName evidence="5">Winged helix-turn-helix transcriptional regulator</fullName>
    </submittedName>
</protein>
<evidence type="ECO:0000256" key="1">
    <source>
        <dbReference type="ARBA" id="ARBA00023015"/>
    </source>
</evidence>
<dbReference type="PANTHER" id="PTHR33204">
    <property type="entry name" value="TRANSCRIPTIONAL REGULATOR, MARR FAMILY"/>
    <property type="match status" value="1"/>
</dbReference>
<dbReference type="InterPro" id="IPR036390">
    <property type="entry name" value="WH_DNA-bd_sf"/>
</dbReference>
<reference evidence="6" key="1">
    <citation type="journal article" date="2019" name="Int. J. Syst. Evol. Microbiol.">
        <title>The Global Catalogue of Microorganisms (GCM) 10K type strain sequencing project: providing services to taxonomists for standard genome sequencing and annotation.</title>
        <authorList>
            <consortium name="The Broad Institute Genomics Platform"/>
            <consortium name="The Broad Institute Genome Sequencing Center for Infectious Disease"/>
            <person name="Wu L."/>
            <person name="Ma J."/>
        </authorList>
    </citation>
    <scope>NUCLEOTIDE SEQUENCE [LARGE SCALE GENOMIC DNA]</scope>
    <source>
        <strain evidence="6">JCM 31486</strain>
    </source>
</reference>
<dbReference type="Pfam" id="PF01638">
    <property type="entry name" value="HxlR"/>
    <property type="match status" value="1"/>
</dbReference>
<evidence type="ECO:0000256" key="2">
    <source>
        <dbReference type="ARBA" id="ARBA00023125"/>
    </source>
</evidence>
<feature type="domain" description="HTH hxlR-type" evidence="4">
    <location>
        <begin position="12"/>
        <end position="103"/>
    </location>
</feature>
<name>A0ABW3M4K8_9PSEU</name>
<dbReference type="Proteomes" id="UP001597045">
    <property type="component" value="Unassembled WGS sequence"/>
</dbReference>
<dbReference type="Gene3D" id="1.10.10.10">
    <property type="entry name" value="Winged helix-like DNA-binding domain superfamily/Winged helix DNA-binding domain"/>
    <property type="match status" value="1"/>
</dbReference>
<proteinExistence type="predicted"/>
<dbReference type="InterPro" id="IPR036388">
    <property type="entry name" value="WH-like_DNA-bd_sf"/>
</dbReference>
<keyword evidence="3" id="KW-0804">Transcription</keyword>
<dbReference type="SUPFAM" id="SSF46785">
    <property type="entry name" value="Winged helix' DNA-binding domain"/>
    <property type="match status" value="1"/>
</dbReference>
<sequence>MALPSTYADRNCSLARALEIVGERWTLLIVRDAFYGVRRFGDFATQLGIPRAVLTNRLKLLVREDVLTRDDDGEYRLTDKGIELWPIIRSMMAWGDAFYSPAGVKRALRHDDDGGLLDHEGRCETCHQVVAVPDTRIEPGPGYVPTDGLDPISQVFSTPRRLLDPVR</sequence>
<evidence type="ECO:0000259" key="4">
    <source>
        <dbReference type="PROSITE" id="PS51118"/>
    </source>
</evidence>
<evidence type="ECO:0000313" key="6">
    <source>
        <dbReference type="Proteomes" id="UP001597045"/>
    </source>
</evidence>
<keyword evidence="2" id="KW-0238">DNA-binding</keyword>
<dbReference type="PANTHER" id="PTHR33204:SF18">
    <property type="entry name" value="TRANSCRIPTIONAL REGULATORY PROTEIN"/>
    <property type="match status" value="1"/>
</dbReference>
<accession>A0ABW3M4K8</accession>
<keyword evidence="6" id="KW-1185">Reference proteome</keyword>
<evidence type="ECO:0000313" key="5">
    <source>
        <dbReference type="EMBL" id="MFD1045028.1"/>
    </source>
</evidence>
<dbReference type="EMBL" id="JBHTIS010000186">
    <property type="protein sequence ID" value="MFD1045028.1"/>
    <property type="molecule type" value="Genomic_DNA"/>
</dbReference>
<organism evidence="5 6">
    <name type="scientific">Kibdelosporangium lantanae</name>
    <dbReference type="NCBI Taxonomy" id="1497396"/>
    <lineage>
        <taxon>Bacteria</taxon>
        <taxon>Bacillati</taxon>
        <taxon>Actinomycetota</taxon>
        <taxon>Actinomycetes</taxon>
        <taxon>Pseudonocardiales</taxon>
        <taxon>Pseudonocardiaceae</taxon>
        <taxon>Kibdelosporangium</taxon>
    </lineage>
</organism>
<gene>
    <name evidence="5" type="ORF">ACFQ1S_05175</name>
</gene>
<keyword evidence="1" id="KW-0805">Transcription regulation</keyword>
<evidence type="ECO:0000256" key="3">
    <source>
        <dbReference type="ARBA" id="ARBA00023163"/>
    </source>
</evidence>